<proteinExistence type="inferred from homology"/>
<protein>
    <submittedName>
        <fullName evidence="4">TldD/PmbA family protein</fullName>
    </submittedName>
</protein>
<accession>A0ABZ0KIM9</accession>
<reference evidence="4 5" key="1">
    <citation type="journal article" date="2021" name="J. Microbiol. Biotechnol.">
        <title>An Efficient Markerless Deletion System Suitable for the Industrial Strains of Streptomyces.</title>
        <authorList>
            <person name="Dong J."/>
            <person name="Wei J."/>
            <person name="Li H."/>
            <person name="Zhao S."/>
            <person name="Guan W."/>
        </authorList>
    </citation>
    <scope>NUCLEOTIDE SEQUENCE [LARGE SCALE GENOMIC DNA]</scope>
    <source>
        <strain evidence="4 5">CICC 11043</strain>
    </source>
</reference>
<sequence>MTTPVPSRPHTADQGGASGTHPDLAALGERLRETEARTGVRVDLFVERVRGAERFVPDDATVTGEPYEQAGFAVRIRHGDGEGYVALNSLSGEAFRLGVRAAADRAGAERFGTDGLAATVLRAAGHLESCGPGVAVAAPSAELLRTARSSALRAARGTASLTSVSVSYSGAARDFLRLGPGIAHLEEAQRWHLVSCRAVADGTGGPVVGYRKAGVRDIGAWESGLDVVRVGRDAGRAAVAKTAGRPVTERNVTLVIASGASGVLAHELLGHPLEGDVAARRLAGVAWREGERIGPAGLHVADDPGLAGGWGGFAHDDEGAPARLRRLVRDGTVTGFIDGAGRQRRQSFRQPPLTRMSNVYVERGPDDPAALTASVGHGFHVARLGGGRVHEDGTFAFGAVDVRRIRDGSLAEPVSDAVVTGHVAAALTGIRGIGDDFAMGSPAACAKYGQEVPVGDGGPTLLVTGLDIEPSHASL</sequence>
<dbReference type="InterPro" id="IPR036059">
    <property type="entry name" value="TldD/PmbA_sf"/>
</dbReference>
<feature type="domain" description="Metalloprotease TldD/E C-terminal" evidence="3">
    <location>
        <begin position="251"/>
        <end position="468"/>
    </location>
</feature>
<dbReference type="PANTHER" id="PTHR30624:SF4">
    <property type="entry name" value="METALLOPROTEASE TLDD"/>
    <property type="match status" value="1"/>
</dbReference>
<feature type="region of interest" description="Disordered" evidence="2">
    <location>
        <begin position="1"/>
        <end position="23"/>
    </location>
</feature>
<dbReference type="EMBL" id="CP137524">
    <property type="protein sequence ID" value="WOT37718.1"/>
    <property type="molecule type" value="Genomic_DNA"/>
</dbReference>
<organism evidence="4 5">
    <name type="scientific">Streptomyces coeruleorubidus</name>
    <dbReference type="NCBI Taxonomy" id="116188"/>
    <lineage>
        <taxon>Bacteria</taxon>
        <taxon>Bacillati</taxon>
        <taxon>Actinomycetota</taxon>
        <taxon>Actinomycetes</taxon>
        <taxon>Kitasatosporales</taxon>
        <taxon>Streptomycetaceae</taxon>
        <taxon>Streptomyces</taxon>
    </lineage>
</organism>
<dbReference type="SUPFAM" id="SSF111283">
    <property type="entry name" value="Putative modulator of DNA gyrase, PmbA/TldD"/>
    <property type="match status" value="1"/>
</dbReference>
<evidence type="ECO:0000256" key="1">
    <source>
        <dbReference type="ARBA" id="ARBA00005836"/>
    </source>
</evidence>
<dbReference type="RefSeq" id="WP_317926941.1">
    <property type="nucleotide sequence ID" value="NZ_CP137524.1"/>
</dbReference>
<dbReference type="Pfam" id="PF19289">
    <property type="entry name" value="PmbA_TldD_3rd"/>
    <property type="match status" value="1"/>
</dbReference>
<evidence type="ECO:0000313" key="5">
    <source>
        <dbReference type="Proteomes" id="UP001305002"/>
    </source>
</evidence>
<dbReference type="PANTHER" id="PTHR30624">
    <property type="entry name" value="UNCHARACTERIZED PROTEIN TLDD AND PMBA"/>
    <property type="match status" value="1"/>
</dbReference>
<dbReference type="Proteomes" id="UP001305002">
    <property type="component" value="Chromosome"/>
</dbReference>
<evidence type="ECO:0000259" key="3">
    <source>
        <dbReference type="Pfam" id="PF19289"/>
    </source>
</evidence>
<reference evidence="4 5" key="2">
    <citation type="journal article" date="2024" name="Microb. Biotechnol.">
        <title>The involvement of multiple ABC transporters in daunorubicin efflux in Streptomyces coeruleorubidus.</title>
        <authorList>
            <person name="Dong J."/>
            <person name="Ning J."/>
            <person name="Tian Y."/>
            <person name="Li H."/>
            <person name="Chen H."/>
            <person name="Guan W."/>
        </authorList>
    </citation>
    <scope>NUCLEOTIDE SEQUENCE [LARGE SCALE GENOMIC DNA]</scope>
    <source>
        <strain evidence="4 5">CICC 11043</strain>
    </source>
</reference>
<gene>
    <name evidence="4" type="ORF">R5U08_27795</name>
</gene>
<evidence type="ECO:0000256" key="2">
    <source>
        <dbReference type="SAM" id="MobiDB-lite"/>
    </source>
</evidence>
<dbReference type="Gene3D" id="3.30.2290.10">
    <property type="entry name" value="PmbA/TldD superfamily"/>
    <property type="match status" value="1"/>
</dbReference>
<comment type="similarity">
    <text evidence="1">Belongs to the peptidase U62 family.</text>
</comment>
<dbReference type="InterPro" id="IPR051463">
    <property type="entry name" value="Peptidase_U62_metallo"/>
</dbReference>
<keyword evidence="5" id="KW-1185">Reference proteome</keyword>
<evidence type="ECO:0000313" key="4">
    <source>
        <dbReference type="EMBL" id="WOT37718.1"/>
    </source>
</evidence>
<dbReference type="InterPro" id="IPR045569">
    <property type="entry name" value="Metalloprtase-TldD/E_C"/>
</dbReference>
<name>A0ABZ0KIM9_STRC4</name>
<dbReference type="InterPro" id="IPR035068">
    <property type="entry name" value="TldD/PmbA_N"/>
</dbReference>